<dbReference type="Proteomes" id="UP000539313">
    <property type="component" value="Unassembled WGS sequence"/>
</dbReference>
<gene>
    <name evidence="1" type="ORF">HNR21_003905</name>
</gene>
<dbReference type="RefSeq" id="WP_182706322.1">
    <property type="nucleotide sequence ID" value="NZ_JACJII010000001.1"/>
</dbReference>
<dbReference type="AlphaFoldDB" id="A0A7W3R963"/>
<evidence type="ECO:0000313" key="1">
    <source>
        <dbReference type="EMBL" id="MBA9005023.1"/>
    </source>
</evidence>
<name>A0A7W3R963_9ACTN</name>
<reference evidence="1 2" key="1">
    <citation type="submission" date="2020-08" db="EMBL/GenBank/DDBJ databases">
        <title>Sequencing the genomes of 1000 actinobacteria strains.</title>
        <authorList>
            <person name="Klenk H.-P."/>
        </authorList>
    </citation>
    <scope>NUCLEOTIDE SEQUENCE [LARGE SCALE GENOMIC DNA]</scope>
    <source>
        <strain evidence="1 2">DSM 45823</strain>
    </source>
</reference>
<keyword evidence="2" id="KW-1185">Reference proteome</keyword>
<organism evidence="1 2">
    <name type="scientific">Thermomonospora cellulosilytica</name>
    <dbReference type="NCBI Taxonomy" id="1411118"/>
    <lineage>
        <taxon>Bacteria</taxon>
        <taxon>Bacillati</taxon>
        <taxon>Actinomycetota</taxon>
        <taxon>Actinomycetes</taxon>
        <taxon>Streptosporangiales</taxon>
        <taxon>Thermomonosporaceae</taxon>
        <taxon>Thermomonospora</taxon>
    </lineage>
</organism>
<evidence type="ECO:0000313" key="2">
    <source>
        <dbReference type="Proteomes" id="UP000539313"/>
    </source>
</evidence>
<dbReference type="EMBL" id="JACJII010000001">
    <property type="protein sequence ID" value="MBA9005023.1"/>
    <property type="molecule type" value="Genomic_DNA"/>
</dbReference>
<proteinExistence type="predicted"/>
<protein>
    <recommendedName>
        <fullName evidence="3">Winged helix DNA-binding domain-containing protein</fullName>
    </recommendedName>
</protein>
<accession>A0A7W3R963</accession>
<dbReference type="Pfam" id="PF06224">
    <property type="entry name" value="AlkZ-like"/>
    <property type="match status" value="1"/>
</dbReference>
<comment type="caution">
    <text evidence="1">The sequence shown here is derived from an EMBL/GenBank/DDBJ whole genome shotgun (WGS) entry which is preliminary data.</text>
</comment>
<evidence type="ECO:0008006" key="3">
    <source>
        <dbReference type="Google" id="ProtNLM"/>
    </source>
</evidence>
<sequence length="363" mass="40585">MAVLTTRALNRATLERQWLLRRVDQPPRTVVEHLTGLQAQDPPLPYLGLWARIRAFDKDALTRLLHDRTVVRATLHRGTQHLVSAQDYLWLRPTLAPMLERRWRTAFRKATEGVDPARLTAMVHALLAQAGSLTRPQLAAALAERWPDHDGMQLAWAAQGLLPVVHPPPSGTWGHQGPTPFALAETWLGRRPDGQGSPETLIRRHLAAFGPATVRDIQAWSGLTRLNEVVDRIRPTLRVHRGETGAELLDLPGTPLPDPDTPAPPRFLPALDNVVIGYADRSRLMTDEERRRVVVEAPLTADGFLCGFWRIERQGPKATLHIDLTRPLAARRRGEVAAEGERLLRFTDPDAAAHDIAFRGHHT</sequence>
<dbReference type="PANTHER" id="PTHR38479:SF2">
    <property type="entry name" value="WINGED HELIX DNA-BINDING DOMAIN-CONTAINING PROTEIN"/>
    <property type="match status" value="1"/>
</dbReference>
<dbReference type="PANTHER" id="PTHR38479">
    <property type="entry name" value="LMO0824 PROTEIN"/>
    <property type="match status" value="1"/>
</dbReference>
<dbReference type="InterPro" id="IPR009351">
    <property type="entry name" value="AlkZ-like"/>
</dbReference>